<dbReference type="Proteomes" id="UP000318242">
    <property type="component" value="Unassembled WGS sequence"/>
</dbReference>
<evidence type="ECO:0000313" key="3">
    <source>
        <dbReference type="Proteomes" id="UP000318242"/>
    </source>
</evidence>
<keyword evidence="1" id="KW-1133">Transmembrane helix</keyword>
<reference evidence="2 3" key="1">
    <citation type="submission" date="2019-06" db="EMBL/GenBank/DDBJ databases">
        <title>Whole genome shotgun sequence of Vibrio comitans NBRC 102076.</title>
        <authorList>
            <person name="Hosoyama A."/>
            <person name="Uohara A."/>
            <person name="Ohji S."/>
            <person name="Ichikawa N."/>
        </authorList>
    </citation>
    <scope>NUCLEOTIDE SEQUENCE [LARGE SCALE GENOMIC DNA]</scope>
    <source>
        <strain evidence="2 3">NBRC 102076</strain>
    </source>
</reference>
<dbReference type="InterPro" id="IPR045584">
    <property type="entry name" value="Pilin-like"/>
</dbReference>
<organism evidence="2 3">
    <name type="scientific">Vibrio comitans NBRC 102076</name>
    <dbReference type="NCBI Taxonomy" id="1219078"/>
    <lineage>
        <taxon>Bacteria</taxon>
        <taxon>Pseudomonadati</taxon>
        <taxon>Pseudomonadota</taxon>
        <taxon>Gammaproteobacteria</taxon>
        <taxon>Vibrionales</taxon>
        <taxon>Vibrionaceae</taxon>
        <taxon>Vibrio</taxon>
    </lineage>
</organism>
<accession>A0A4Y3IQ52</accession>
<dbReference type="PROSITE" id="PS00409">
    <property type="entry name" value="PROKAR_NTER_METHYL"/>
    <property type="match status" value="1"/>
</dbReference>
<dbReference type="NCBIfam" id="TIGR02532">
    <property type="entry name" value="IV_pilin_GFxxxE"/>
    <property type="match status" value="1"/>
</dbReference>
<proteinExistence type="predicted"/>
<keyword evidence="3" id="KW-1185">Reference proteome</keyword>
<dbReference type="Gene3D" id="3.30.700.10">
    <property type="entry name" value="Glycoprotein, Type 4 Pilin"/>
    <property type="match status" value="1"/>
</dbReference>
<keyword evidence="1" id="KW-0812">Transmembrane</keyword>
<feature type="transmembrane region" description="Helical" evidence="1">
    <location>
        <begin position="20"/>
        <end position="39"/>
    </location>
</feature>
<gene>
    <name evidence="2" type="ORF">VCO01S_21670</name>
</gene>
<dbReference type="SUPFAM" id="SSF54523">
    <property type="entry name" value="Pili subunits"/>
    <property type="match status" value="1"/>
</dbReference>
<sequence>MRNTYQSFGDHVLRKNSGFTLVELVVVIVLLGILSTVAMQKHVNIQRDARIATLEGIKASIHDAATLAYSLAVINGVENDARNSADDKTVSDPILTNIGYLELKYGYPEAMLSDDELMAPDGQPRLGIVQLSSVDANELDVCYSSDCTTGTSSRVYIGYGLHETSGDYTHCYVKYKEPDDDEPTPNGYLLEVETEDC</sequence>
<name>A0A4Y3IQ52_9VIBR</name>
<keyword evidence="1" id="KW-0472">Membrane</keyword>
<protein>
    <submittedName>
        <fullName evidence="2">MSHA pilin protein MshA</fullName>
    </submittedName>
</protein>
<comment type="caution">
    <text evidence="2">The sequence shown here is derived from an EMBL/GenBank/DDBJ whole genome shotgun (WGS) entry which is preliminary data.</text>
</comment>
<dbReference type="OrthoDB" id="5828185at2"/>
<evidence type="ECO:0000313" key="2">
    <source>
        <dbReference type="EMBL" id="GEA60974.1"/>
    </source>
</evidence>
<dbReference type="Pfam" id="PF07963">
    <property type="entry name" value="N_methyl"/>
    <property type="match status" value="1"/>
</dbReference>
<evidence type="ECO:0000256" key="1">
    <source>
        <dbReference type="SAM" id="Phobius"/>
    </source>
</evidence>
<dbReference type="EMBL" id="BJLH01000009">
    <property type="protein sequence ID" value="GEA60974.1"/>
    <property type="molecule type" value="Genomic_DNA"/>
</dbReference>
<dbReference type="InterPro" id="IPR012902">
    <property type="entry name" value="N_methyl_site"/>
</dbReference>
<dbReference type="AlphaFoldDB" id="A0A4Y3IQ52"/>